<dbReference type="InterPro" id="IPR058792">
    <property type="entry name" value="Beta-barrel_RND_2"/>
</dbReference>
<feature type="coiled-coil region" evidence="4">
    <location>
        <begin position="113"/>
        <end position="178"/>
    </location>
</feature>
<dbReference type="PANTHER" id="PTHR30469">
    <property type="entry name" value="MULTIDRUG RESISTANCE PROTEIN MDTA"/>
    <property type="match status" value="1"/>
</dbReference>
<dbReference type="Gene3D" id="2.40.30.170">
    <property type="match status" value="1"/>
</dbReference>
<evidence type="ECO:0000256" key="4">
    <source>
        <dbReference type="SAM" id="Coils"/>
    </source>
</evidence>
<comment type="similarity">
    <text evidence="2">Belongs to the membrane fusion protein (MFP) (TC 8.A.1) family.</text>
</comment>
<dbReference type="Pfam" id="PF25954">
    <property type="entry name" value="Beta-barrel_RND_2"/>
    <property type="match status" value="1"/>
</dbReference>
<keyword evidence="9" id="KW-1185">Reference proteome</keyword>
<gene>
    <name evidence="8" type="ORF">GCM10008088_26540</name>
</gene>
<evidence type="ECO:0000256" key="1">
    <source>
        <dbReference type="ARBA" id="ARBA00004196"/>
    </source>
</evidence>
<evidence type="ECO:0000259" key="5">
    <source>
        <dbReference type="Pfam" id="PF25917"/>
    </source>
</evidence>
<keyword evidence="4" id="KW-0175">Coiled coil</keyword>
<dbReference type="Proteomes" id="UP000615593">
    <property type="component" value="Unassembled WGS sequence"/>
</dbReference>
<dbReference type="Gene3D" id="2.40.50.100">
    <property type="match status" value="1"/>
</dbReference>
<dbReference type="Gene3D" id="2.40.420.20">
    <property type="match status" value="1"/>
</dbReference>
<feature type="domain" description="CusB-like beta-barrel" evidence="6">
    <location>
        <begin position="217"/>
        <end position="283"/>
    </location>
</feature>
<name>A0ABQ3C1G3_9FLAO</name>
<evidence type="ECO:0000313" key="8">
    <source>
        <dbReference type="EMBL" id="GGZ63747.1"/>
    </source>
</evidence>
<dbReference type="NCBIfam" id="TIGR01730">
    <property type="entry name" value="RND_mfp"/>
    <property type="match status" value="1"/>
</dbReference>
<organism evidence="8 9">
    <name type="scientific">Mesonia mobilis</name>
    <dbReference type="NCBI Taxonomy" id="369791"/>
    <lineage>
        <taxon>Bacteria</taxon>
        <taxon>Pseudomonadati</taxon>
        <taxon>Bacteroidota</taxon>
        <taxon>Flavobacteriia</taxon>
        <taxon>Flavobacteriales</taxon>
        <taxon>Flavobacteriaceae</taxon>
        <taxon>Mesonia</taxon>
    </lineage>
</organism>
<sequence>MDNSINDQFSKVNSHKQFNMKNNSIFIFLIAVSILFSCKKEETTKSIDPIAVEVLTVGAYSGSSAKASSRFSGVIKAKKTAQLSFQVSGNINNIAVSLGEYVQKGDLVASIDATSYREQYEAKRAQAELAKENYTRINEVYLKGSIAEIRMVEARSNYKQAQAAANAAYENVKKTQLKAPFSGYIGAKLMEVGDVASPGMPVLQLLDTDQMQAVISLSDQEVNNFKEGDSAVVKVEALNKQFSGVLTEVSVQTGEQTPVYEAKITLPNPDRILKAGMSCKAMFPDVKTEQPKKENSEIILPVNLVSITDKGEHFVYLVDPTSNTAKRQLIEVGNLYNEGIAITNGLKAGDQVISSGYHKLTNNTPITLRTK</sequence>
<proteinExistence type="inferred from homology"/>
<dbReference type="EMBL" id="BMWY01000009">
    <property type="protein sequence ID" value="GGZ63747.1"/>
    <property type="molecule type" value="Genomic_DNA"/>
</dbReference>
<feature type="domain" description="Multidrug resistance protein MdtA-like C-terminal permuted SH3" evidence="7">
    <location>
        <begin position="298"/>
        <end position="357"/>
    </location>
</feature>
<dbReference type="InterPro" id="IPR058627">
    <property type="entry name" value="MdtA-like_C"/>
</dbReference>
<keyword evidence="3" id="KW-0813">Transport</keyword>
<evidence type="ECO:0000259" key="7">
    <source>
        <dbReference type="Pfam" id="PF25967"/>
    </source>
</evidence>
<dbReference type="Gene3D" id="1.10.287.470">
    <property type="entry name" value="Helix hairpin bin"/>
    <property type="match status" value="1"/>
</dbReference>
<dbReference type="InterPro" id="IPR058625">
    <property type="entry name" value="MdtA-like_BSH"/>
</dbReference>
<dbReference type="InterPro" id="IPR006143">
    <property type="entry name" value="RND_pump_MFP"/>
</dbReference>
<evidence type="ECO:0000256" key="3">
    <source>
        <dbReference type="ARBA" id="ARBA00022448"/>
    </source>
</evidence>
<reference evidence="9" key="1">
    <citation type="journal article" date="2019" name="Int. J. Syst. Evol. Microbiol.">
        <title>The Global Catalogue of Microorganisms (GCM) 10K type strain sequencing project: providing services to taxonomists for standard genome sequencing and annotation.</title>
        <authorList>
            <consortium name="The Broad Institute Genomics Platform"/>
            <consortium name="The Broad Institute Genome Sequencing Center for Infectious Disease"/>
            <person name="Wu L."/>
            <person name="Ma J."/>
        </authorList>
    </citation>
    <scope>NUCLEOTIDE SEQUENCE [LARGE SCALE GENOMIC DNA]</scope>
    <source>
        <strain evidence="9">KCTC 12708</strain>
    </source>
</reference>
<comment type="subcellular location">
    <subcellularLocation>
        <location evidence="1">Cell envelope</location>
    </subcellularLocation>
</comment>
<evidence type="ECO:0000256" key="2">
    <source>
        <dbReference type="ARBA" id="ARBA00009477"/>
    </source>
</evidence>
<dbReference type="SUPFAM" id="SSF111369">
    <property type="entry name" value="HlyD-like secretion proteins"/>
    <property type="match status" value="1"/>
</dbReference>
<accession>A0ABQ3C1G3</accession>
<dbReference type="Pfam" id="PF25967">
    <property type="entry name" value="RND-MFP_C"/>
    <property type="match status" value="1"/>
</dbReference>
<dbReference type="Pfam" id="PF25917">
    <property type="entry name" value="BSH_RND"/>
    <property type="match status" value="1"/>
</dbReference>
<evidence type="ECO:0000313" key="9">
    <source>
        <dbReference type="Proteomes" id="UP000615593"/>
    </source>
</evidence>
<protein>
    <submittedName>
        <fullName evidence="8">MexH family multidrug efflux RND transporter periplasmic adaptor subunit</fullName>
    </submittedName>
</protein>
<feature type="domain" description="Multidrug resistance protein MdtA-like barrel-sandwich hybrid" evidence="5">
    <location>
        <begin position="80"/>
        <end position="200"/>
    </location>
</feature>
<comment type="caution">
    <text evidence="8">The sequence shown here is derived from an EMBL/GenBank/DDBJ whole genome shotgun (WGS) entry which is preliminary data.</text>
</comment>
<evidence type="ECO:0000259" key="6">
    <source>
        <dbReference type="Pfam" id="PF25954"/>
    </source>
</evidence>